<name>A0A812H9K7_9DINO</name>
<keyword evidence="2" id="KW-1185">Reference proteome</keyword>
<organism evidence="1 2">
    <name type="scientific">Symbiodinium natans</name>
    <dbReference type="NCBI Taxonomy" id="878477"/>
    <lineage>
        <taxon>Eukaryota</taxon>
        <taxon>Sar</taxon>
        <taxon>Alveolata</taxon>
        <taxon>Dinophyceae</taxon>
        <taxon>Suessiales</taxon>
        <taxon>Symbiodiniaceae</taxon>
        <taxon>Symbiodinium</taxon>
    </lineage>
</organism>
<comment type="caution">
    <text evidence="1">The sequence shown here is derived from an EMBL/GenBank/DDBJ whole genome shotgun (WGS) entry which is preliminary data.</text>
</comment>
<dbReference type="OrthoDB" id="10489438at2759"/>
<accession>A0A812H9K7</accession>
<gene>
    <name evidence="1" type="ORF">SNAT2548_LOCUS1244</name>
</gene>
<evidence type="ECO:0000313" key="1">
    <source>
        <dbReference type="EMBL" id="CAE6942041.1"/>
    </source>
</evidence>
<evidence type="ECO:0000313" key="2">
    <source>
        <dbReference type="Proteomes" id="UP000604046"/>
    </source>
</evidence>
<reference evidence="1" key="1">
    <citation type="submission" date="2021-02" db="EMBL/GenBank/DDBJ databases">
        <authorList>
            <person name="Dougan E. K."/>
            <person name="Rhodes N."/>
            <person name="Thang M."/>
            <person name="Chan C."/>
        </authorList>
    </citation>
    <scope>NUCLEOTIDE SEQUENCE</scope>
</reference>
<dbReference type="EMBL" id="CAJNDS010000067">
    <property type="protein sequence ID" value="CAE6942041.1"/>
    <property type="molecule type" value="Genomic_DNA"/>
</dbReference>
<dbReference type="AlphaFoldDB" id="A0A812H9K7"/>
<sequence>MVDHNWQSKQQSKSIVIVPATLVDQTAKTLLYWPWEKPSPVLEGKDSAAKQQLLRERGVAVVRGQHCLRAFLAARPGARARVVVFNAGYKKEYEDGRFDQEMAALLSGRDLIVVEEAYSPSHRTCYPHRHAPRGSRVLFVTATPERLFRFEGFLTHTFLVKKTPRLLHGLGMASPKLELLHLQEGEPSFFTTGYLGNQWVSYREMHLLEEQSLLAFLEQERRHLCLYEWLHHLLVLPPEVRTSLGQRFSEDPEIAGLVLGLAGRQYIWNSGSDNFILDSFKAISRASPGRLTRFLYAVAAARGQRSGTPTCECCALTEWHLSNLAAYFRQGIFQESVELLAQLLREATTPKEAEGPTSFGHFGATIVRCSCQATIQNLVSELGGSASPFEIHKLTTSLTSPQRTRVIQAYMSFGGDRAAMCVLRRGREQLYDQGNPLGRPHILALVSRFVTRHHVLLADGSIDVGIEALHRCTDSVVLQQLPASYAQLLQLGGRVSRLALDLGRPQPPIAVRCPMRMGTVEELLARHMRCESERERKLTARGQSCPEGATSPRRRLYGKRKVAHLA</sequence>
<proteinExistence type="predicted"/>
<dbReference type="Proteomes" id="UP000604046">
    <property type="component" value="Unassembled WGS sequence"/>
</dbReference>
<protein>
    <submittedName>
        <fullName evidence="1">Uncharacterized protein</fullName>
    </submittedName>
</protein>